<evidence type="ECO:0000256" key="1">
    <source>
        <dbReference type="ARBA" id="ARBA00004141"/>
    </source>
</evidence>
<gene>
    <name evidence="13" type="primary">ATP6</name>
</gene>
<feature type="transmembrane region" description="Helical" evidence="12">
    <location>
        <begin position="21"/>
        <end position="39"/>
    </location>
</feature>
<evidence type="ECO:0000256" key="8">
    <source>
        <dbReference type="ARBA" id="ARBA00023065"/>
    </source>
</evidence>
<dbReference type="Pfam" id="PF00119">
    <property type="entry name" value="ATP-synt_A"/>
    <property type="match status" value="1"/>
</dbReference>
<dbReference type="SUPFAM" id="SSF81336">
    <property type="entry name" value="F1F0 ATP synthase subunit A"/>
    <property type="match status" value="1"/>
</dbReference>
<dbReference type="InterPro" id="IPR000568">
    <property type="entry name" value="ATP_synth_F0_asu"/>
</dbReference>
<accession>A0A0S3CQJ3</accession>
<dbReference type="Gene3D" id="1.20.120.220">
    <property type="entry name" value="ATP synthase, F0 complex, subunit A"/>
    <property type="match status" value="1"/>
</dbReference>
<dbReference type="CDD" id="cd00310">
    <property type="entry name" value="ATP-synt_Fo_a_6"/>
    <property type="match status" value="1"/>
</dbReference>
<evidence type="ECO:0000256" key="12">
    <source>
        <dbReference type="SAM" id="Phobius"/>
    </source>
</evidence>
<organism evidence="13">
    <name type="scientific">Daphnia pulex</name>
    <name type="common">Water flea</name>
    <dbReference type="NCBI Taxonomy" id="6669"/>
    <lineage>
        <taxon>Eukaryota</taxon>
        <taxon>Metazoa</taxon>
        <taxon>Ecdysozoa</taxon>
        <taxon>Arthropoda</taxon>
        <taxon>Crustacea</taxon>
        <taxon>Branchiopoda</taxon>
        <taxon>Diplostraca</taxon>
        <taxon>Cladocera</taxon>
        <taxon>Anomopoda</taxon>
        <taxon>Daphniidae</taxon>
        <taxon>Daphnia</taxon>
    </lineage>
</organism>
<proteinExistence type="inferred from homology"/>
<evidence type="ECO:0000256" key="5">
    <source>
        <dbReference type="ARBA" id="ARBA00022692"/>
    </source>
</evidence>
<dbReference type="InterPro" id="IPR045083">
    <property type="entry name" value="ATP_synth_F0_asu_bact/mt"/>
</dbReference>
<evidence type="ECO:0000256" key="4">
    <source>
        <dbReference type="ARBA" id="ARBA00022547"/>
    </source>
</evidence>
<keyword evidence="6" id="KW-0375">Hydrogen ion transport</keyword>
<keyword evidence="5 12" id="KW-0812">Transmembrane</keyword>
<comment type="subcellular location">
    <subcellularLocation>
        <location evidence="1">Membrane</location>
        <topology evidence="1">Multi-pass membrane protein</topology>
    </subcellularLocation>
    <subcellularLocation>
        <location evidence="11">Mitochondrion inner membrane</location>
        <topology evidence="11">Multi-pass membrane protein</topology>
    </subcellularLocation>
</comment>
<keyword evidence="3" id="KW-0813">Transport</keyword>
<evidence type="ECO:0000256" key="2">
    <source>
        <dbReference type="ARBA" id="ARBA00006810"/>
    </source>
</evidence>
<evidence type="ECO:0000256" key="7">
    <source>
        <dbReference type="ARBA" id="ARBA00022989"/>
    </source>
</evidence>
<dbReference type="EMBL" id="KT003819">
    <property type="protein sequence ID" value="ALQ78666.1"/>
    <property type="molecule type" value="Genomic_DNA"/>
</dbReference>
<dbReference type="GO" id="GO:0005743">
    <property type="term" value="C:mitochondrial inner membrane"/>
    <property type="evidence" value="ECO:0007669"/>
    <property type="project" value="UniProtKB-SubCell"/>
</dbReference>
<sequence length="224" mass="24598">MMANLFSIFDPSSMLTLPLNWLAIFVGLFVLPWSFWVSFNRPTKFFNLISEQLHGEFKTLVGAGGAQGHTLIFVSLFLFILFNNFFGLAPYVFTASSHLAMTLALAFPLWLTFILYGWVNHTTHMLAHLVPLGTPPVLMPFMVLIETVSNVIRPGTLAVRLAANMIAGHLLLVLLGNQGPSLSSSLLSVLLVTQILLLTLESAVAIIQSYVFAVLATLYSSEVV</sequence>
<feature type="transmembrane region" description="Helical" evidence="12">
    <location>
        <begin position="100"/>
        <end position="119"/>
    </location>
</feature>
<evidence type="ECO:0000256" key="3">
    <source>
        <dbReference type="ARBA" id="ARBA00022448"/>
    </source>
</evidence>
<dbReference type="NCBIfam" id="TIGR01131">
    <property type="entry name" value="ATP_synt_6_or_A"/>
    <property type="match status" value="1"/>
</dbReference>
<feature type="transmembrane region" description="Helical" evidence="12">
    <location>
        <begin position="125"/>
        <end position="145"/>
    </location>
</feature>
<evidence type="ECO:0000256" key="6">
    <source>
        <dbReference type="ARBA" id="ARBA00022781"/>
    </source>
</evidence>
<dbReference type="AlphaFoldDB" id="A0A0S3CQJ3"/>
<evidence type="ECO:0000256" key="10">
    <source>
        <dbReference type="ARBA" id="ARBA00023310"/>
    </source>
</evidence>
<keyword evidence="10" id="KW-0066">ATP synthesis</keyword>
<feature type="transmembrane region" description="Helical" evidence="12">
    <location>
        <begin position="157"/>
        <end position="175"/>
    </location>
</feature>
<keyword evidence="13" id="KW-0496">Mitochondrion</keyword>
<reference evidence="13" key="1">
    <citation type="submission" date="2015-06" db="EMBL/GenBank/DDBJ databases">
        <title>The complete mitochondrial genome of the oriental Daphnia pulex (Cladocera: Daphniidae).</title>
        <authorList>
            <person name="Cheng R."/>
            <person name="Deng B."/>
            <person name="Wang Y."/>
            <person name="Geng X."/>
            <person name="Zhang H."/>
        </authorList>
    </citation>
    <scope>NUCLEOTIDE SEQUENCE</scope>
</reference>
<keyword evidence="7 12" id="KW-1133">Transmembrane helix</keyword>
<dbReference type="PRINTS" id="PR00123">
    <property type="entry name" value="ATPASEA"/>
</dbReference>
<evidence type="ECO:0000256" key="9">
    <source>
        <dbReference type="ARBA" id="ARBA00023136"/>
    </source>
</evidence>
<dbReference type="GO" id="GO:0015986">
    <property type="term" value="P:proton motive force-driven ATP synthesis"/>
    <property type="evidence" value="ECO:0007669"/>
    <property type="project" value="InterPro"/>
</dbReference>
<feature type="transmembrane region" description="Helical" evidence="12">
    <location>
        <begin position="71"/>
        <end position="93"/>
    </location>
</feature>
<protein>
    <recommendedName>
        <fullName evidence="11">ATP synthase subunit a</fullName>
    </recommendedName>
</protein>
<keyword evidence="4" id="KW-0138">CF(0)</keyword>
<dbReference type="PANTHER" id="PTHR11410">
    <property type="entry name" value="ATP SYNTHASE SUBUNIT A"/>
    <property type="match status" value="1"/>
</dbReference>
<comment type="similarity">
    <text evidence="2">Belongs to the ATPase A chain family.</text>
</comment>
<feature type="transmembrane region" description="Helical" evidence="12">
    <location>
        <begin position="195"/>
        <end position="219"/>
    </location>
</feature>
<dbReference type="PANTHER" id="PTHR11410:SF0">
    <property type="entry name" value="ATP SYNTHASE SUBUNIT A"/>
    <property type="match status" value="1"/>
</dbReference>
<evidence type="ECO:0000256" key="11">
    <source>
        <dbReference type="RuleBase" id="RU004450"/>
    </source>
</evidence>
<evidence type="ECO:0000313" key="13">
    <source>
        <dbReference type="EMBL" id="ALQ78666.1"/>
    </source>
</evidence>
<dbReference type="OrthoDB" id="10068504at2759"/>
<geneLocation type="mitochondrion" evidence="13"/>
<dbReference type="InterPro" id="IPR035908">
    <property type="entry name" value="F0_ATP_A_sf"/>
</dbReference>
<dbReference type="GO" id="GO:0015078">
    <property type="term" value="F:proton transmembrane transporter activity"/>
    <property type="evidence" value="ECO:0007669"/>
    <property type="project" value="InterPro"/>
</dbReference>
<dbReference type="PROSITE" id="PS00449">
    <property type="entry name" value="ATPASE_A"/>
    <property type="match status" value="1"/>
</dbReference>
<dbReference type="InterPro" id="IPR023011">
    <property type="entry name" value="ATP_synth_F0_asu_AS"/>
</dbReference>
<keyword evidence="9 12" id="KW-0472">Membrane</keyword>
<keyword evidence="8" id="KW-0406">Ion transport</keyword>
<name>A0A0S3CQJ3_DAPPU</name>
<dbReference type="GO" id="GO:0045259">
    <property type="term" value="C:proton-transporting ATP synthase complex"/>
    <property type="evidence" value="ECO:0007669"/>
    <property type="project" value="UniProtKB-KW"/>
</dbReference>